<name>A0A4U0UE45_9PEZI</name>
<gene>
    <name evidence="2" type="ORF">B0A50_00626</name>
</gene>
<dbReference type="OrthoDB" id="3880925at2759"/>
<feature type="compositionally biased region" description="Acidic residues" evidence="1">
    <location>
        <begin position="426"/>
        <end position="458"/>
    </location>
</feature>
<organism evidence="2 3">
    <name type="scientific">Salinomyces thailandicus</name>
    <dbReference type="NCBI Taxonomy" id="706561"/>
    <lineage>
        <taxon>Eukaryota</taxon>
        <taxon>Fungi</taxon>
        <taxon>Dikarya</taxon>
        <taxon>Ascomycota</taxon>
        <taxon>Pezizomycotina</taxon>
        <taxon>Dothideomycetes</taxon>
        <taxon>Dothideomycetidae</taxon>
        <taxon>Mycosphaerellales</taxon>
        <taxon>Teratosphaeriaceae</taxon>
        <taxon>Salinomyces</taxon>
    </lineage>
</organism>
<comment type="caution">
    <text evidence="2">The sequence shown here is derived from an EMBL/GenBank/DDBJ whole genome shotgun (WGS) entry which is preliminary data.</text>
</comment>
<dbReference type="AlphaFoldDB" id="A0A4U0UE45"/>
<feature type="region of interest" description="Disordered" evidence="1">
    <location>
        <begin position="363"/>
        <end position="396"/>
    </location>
</feature>
<keyword evidence="3" id="KW-1185">Reference proteome</keyword>
<accession>A0A4U0UE45</accession>
<proteinExistence type="predicted"/>
<dbReference type="Proteomes" id="UP000308549">
    <property type="component" value="Unassembled WGS sequence"/>
</dbReference>
<reference evidence="2 3" key="1">
    <citation type="submission" date="2017-03" db="EMBL/GenBank/DDBJ databases">
        <title>Genomes of endolithic fungi from Antarctica.</title>
        <authorList>
            <person name="Coleine C."/>
            <person name="Masonjones S."/>
            <person name="Stajich J.E."/>
        </authorList>
    </citation>
    <scope>NUCLEOTIDE SEQUENCE [LARGE SCALE GENOMIC DNA]</scope>
    <source>
        <strain evidence="2 3">CCFEE 6315</strain>
    </source>
</reference>
<feature type="region of interest" description="Disordered" evidence="1">
    <location>
        <begin position="1"/>
        <end position="249"/>
    </location>
</feature>
<protein>
    <submittedName>
        <fullName evidence="2">Uncharacterized protein</fullName>
    </submittedName>
</protein>
<feature type="compositionally biased region" description="Polar residues" evidence="1">
    <location>
        <begin position="715"/>
        <end position="730"/>
    </location>
</feature>
<feature type="region of interest" description="Disordered" evidence="1">
    <location>
        <begin position="409"/>
        <end position="537"/>
    </location>
</feature>
<sequence length="747" mass="81681">MPPQLSTSKQRCQALAAQNASSGNVSVRRTARPSGLGTRNNVTYGKARRPLPLTGSQFLRRDAYDLPSDDFDEDEQPSSPSKAAARNYTSSSDSPLSDAGSKESESAGSGTGRAELCPHDSTIRTKAGTAKCVPKPVAKPVVRPVHPPDFADELERPLKARRSKHQSASGAQELKPKRKPRTRRLPVEGELTLVPWSPDRGPPQETDGSAHHGHTSDPIVELSSQSHHHGIAPFDDADNGVHNKQGSRAPLTAIRKRLKTSTLTHKIMKPRRAEEALSGFCNRKKVAMVGDGFDASELYINLSSGPLPDVIFECPTDELQLERRGGLHHISSHCLPQSGQGAHYAPSLSGINTARTGSVDELQMDPQDSEHGLWDVRSGQPKGDAPRQRRAKASLRRLSFSDREEFISAQLSAMSAPRRPASDSGGDGEDEEDEEAEAEAEEEVETDVDADEEEDADQMVESANIADEDDVLSSDGERGENASVQACKMAPGNAVTSAQARNYLRPEDIEDESSDDGVTLDFRTPGKPPGRSPRKRSLLEVNEAIVDVPANPTVLVPRNNSQTLAADPYSHLVDITPRLSGHDHHRLCCRPILKPSSTPLMPESTYRPGDLDGNTRRNSRKVVTEIVEDSRYFSQAESILHTSDPAKHMVMPRRSSSRYFADVPHVEVEDSEQVIAETSPEPPDFTNMGQLQILRRSSELGDMSRTPSKPPQDLRSLTRSVSRENGTLSQSKKRRASLPFHSPAKMR</sequence>
<feature type="compositionally biased region" description="Low complexity" evidence="1">
    <location>
        <begin position="90"/>
        <end position="99"/>
    </location>
</feature>
<evidence type="ECO:0000313" key="3">
    <source>
        <dbReference type="Proteomes" id="UP000308549"/>
    </source>
</evidence>
<feature type="compositionally biased region" description="Acidic residues" evidence="1">
    <location>
        <begin position="67"/>
        <end position="76"/>
    </location>
</feature>
<feature type="compositionally biased region" description="Low complexity" evidence="1">
    <location>
        <begin position="131"/>
        <end position="144"/>
    </location>
</feature>
<feature type="region of interest" description="Disordered" evidence="1">
    <location>
        <begin position="698"/>
        <end position="747"/>
    </location>
</feature>
<evidence type="ECO:0000256" key="1">
    <source>
        <dbReference type="SAM" id="MobiDB-lite"/>
    </source>
</evidence>
<evidence type="ECO:0000313" key="2">
    <source>
        <dbReference type="EMBL" id="TKA33790.1"/>
    </source>
</evidence>
<feature type="compositionally biased region" description="Polar residues" evidence="1">
    <location>
        <begin position="1"/>
        <end position="27"/>
    </location>
</feature>
<dbReference type="EMBL" id="NAJL01000002">
    <property type="protein sequence ID" value="TKA33790.1"/>
    <property type="molecule type" value="Genomic_DNA"/>
</dbReference>